<keyword evidence="2" id="KW-1185">Reference proteome</keyword>
<sequence length="123" mass="13818">MVCTVSYASGMDKASFERVMLWWLKYREKGPTPPHTGYTIVDGQELQKVLETKLGRPYTMEILESRLDDKINALADNMDGVELLIISGKKTFGGWSVPYLTVGIHARIRWTETVKIVGTHSGS</sequence>
<dbReference type="GeneID" id="14925425"/>
<dbReference type="VEuPathDB" id="AmoebaDB:ACA1_085710"/>
<reference evidence="1 2" key="1">
    <citation type="journal article" date="2013" name="Genome Biol.">
        <title>Genome of Acanthamoeba castellanii highlights extensive lateral gene transfer and early evolution of tyrosine kinase signaling.</title>
        <authorList>
            <person name="Clarke M."/>
            <person name="Lohan A.J."/>
            <person name="Liu B."/>
            <person name="Lagkouvardos I."/>
            <person name="Roy S."/>
            <person name="Zafar N."/>
            <person name="Bertelli C."/>
            <person name="Schilde C."/>
            <person name="Kianianmomeni A."/>
            <person name="Burglin T.R."/>
            <person name="Frech C."/>
            <person name="Turcotte B."/>
            <person name="Kopec K.O."/>
            <person name="Synnott J.M."/>
            <person name="Choo C."/>
            <person name="Paponov I."/>
            <person name="Finkler A."/>
            <person name="Soon Heng Tan C."/>
            <person name="Hutchins A.P."/>
            <person name="Weinmeier T."/>
            <person name="Rattei T."/>
            <person name="Chu J.S."/>
            <person name="Gimenez G."/>
            <person name="Irimia M."/>
            <person name="Rigden D.J."/>
            <person name="Fitzpatrick D.A."/>
            <person name="Lorenzo-Morales J."/>
            <person name="Bateman A."/>
            <person name="Chiu C.H."/>
            <person name="Tang P."/>
            <person name="Hegemann P."/>
            <person name="Fromm H."/>
            <person name="Raoult D."/>
            <person name="Greub G."/>
            <person name="Miranda-Saavedra D."/>
            <person name="Chen N."/>
            <person name="Nash P."/>
            <person name="Ginger M.L."/>
            <person name="Horn M."/>
            <person name="Schaap P."/>
            <person name="Caler L."/>
            <person name="Loftus B."/>
        </authorList>
    </citation>
    <scope>NUCLEOTIDE SEQUENCE [LARGE SCALE GENOMIC DNA]</scope>
    <source>
        <strain evidence="1 2">Neff</strain>
    </source>
</reference>
<proteinExistence type="predicted"/>
<protein>
    <submittedName>
        <fullName evidence="1">Uncharacterized protein</fullName>
    </submittedName>
</protein>
<dbReference type="RefSeq" id="XP_004354535.1">
    <property type="nucleotide sequence ID" value="XM_004354483.1"/>
</dbReference>
<evidence type="ECO:0000313" key="1">
    <source>
        <dbReference type="EMBL" id="ELR24390.1"/>
    </source>
</evidence>
<dbReference type="AlphaFoldDB" id="L8HGU3"/>
<dbReference type="EMBL" id="KB007826">
    <property type="protein sequence ID" value="ELR24390.1"/>
    <property type="molecule type" value="Genomic_DNA"/>
</dbReference>
<accession>L8HGU3</accession>
<dbReference type="Proteomes" id="UP000011083">
    <property type="component" value="Unassembled WGS sequence"/>
</dbReference>
<organism evidence="1 2">
    <name type="scientific">Acanthamoeba castellanii (strain ATCC 30010 / Neff)</name>
    <dbReference type="NCBI Taxonomy" id="1257118"/>
    <lineage>
        <taxon>Eukaryota</taxon>
        <taxon>Amoebozoa</taxon>
        <taxon>Discosea</taxon>
        <taxon>Longamoebia</taxon>
        <taxon>Centramoebida</taxon>
        <taxon>Acanthamoebidae</taxon>
        <taxon>Acanthamoeba</taxon>
    </lineage>
</organism>
<name>L8HGU3_ACACF</name>
<gene>
    <name evidence="1" type="ORF">ACA1_085710</name>
</gene>
<evidence type="ECO:0000313" key="2">
    <source>
        <dbReference type="Proteomes" id="UP000011083"/>
    </source>
</evidence>
<dbReference type="KEGG" id="acan:ACA1_085710"/>